<organism evidence="3 4">
    <name type="scientific">Clavelina lepadiformis</name>
    <name type="common">Light-bulb sea squirt</name>
    <name type="synonym">Ascidia lepadiformis</name>
    <dbReference type="NCBI Taxonomy" id="159417"/>
    <lineage>
        <taxon>Eukaryota</taxon>
        <taxon>Metazoa</taxon>
        <taxon>Chordata</taxon>
        <taxon>Tunicata</taxon>
        <taxon>Ascidiacea</taxon>
        <taxon>Aplousobranchia</taxon>
        <taxon>Clavelinidae</taxon>
        <taxon>Clavelina</taxon>
    </lineage>
</organism>
<comment type="caution">
    <text evidence="3">The sequence shown here is derived from an EMBL/GenBank/DDBJ whole genome shotgun (WGS) entry which is preliminary data.</text>
</comment>
<sequence length="121" mass="13599">MLSHVDNLRKASLPKSCNLFSQDSIVACLFHVQQHCDETCKSRFSDLFAIAEDSDDEVLMKYTRKRSKTSGRHGSTTQARSKLHGGKHDSEDSASDSSSDEDDFKKKRKRKARANDSSESD</sequence>
<evidence type="ECO:0000313" key="4">
    <source>
        <dbReference type="Proteomes" id="UP001642483"/>
    </source>
</evidence>
<evidence type="ECO:0000259" key="2">
    <source>
        <dbReference type="Pfam" id="PF24566"/>
    </source>
</evidence>
<dbReference type="InterPro" id="IPR056518">
    <property type="entry name" value="HEAT_Ints3_C"/>
</dbReference>
<reference evidence="3 4" key="1">
    <citation type="submission" date="2024-02" db="EMBL/GenBank/DDBJ databases">
        <authorList>
            <person name="Daric V."/>
            <person name="Darras S."/>
        </authorList>
    </citation>
    <scope>NUCLEOTIDE SEQUENCE [LARGE SCALE GENOMIC DNA]</scope>
</reference>
<accession>A0ABP0FPJ3</accession>
<protein>
    <recommendedName>
        <fullName evidence="2">Ints3-like C-terminal domain-containing protein</fullName>
    </recommendedName>
</protein>
<dbReference type="Pfam" id="PF24566">
    <property type="entry name" value="HEAT_Ints3_C"/>
    <property type="match status" value="1"/>
</dbReference>
<dbReference type="Proteomes" id="UP001642483">
    <property type="component" value="Unassembled WGS sequence"/>
</dbReference>
<feature type="region of interest" description="Disordered" evidence="1">
    <location>
        <begin position="62"/>
        <end position="121"/>
    </location>
</feature>
<feature type="compositionally biased region" description="Acidic residues" evidence="1">
    <location>
        <begin position="92"/>
        <end position="102"/>
    </location>
</feature>
<dbReference type="EMBL" id="CAWYQH010000068">
    <property type="protein sequence ID" value="CAK8680434.1"/>
    <property type="molecule type" value="Genomic_DNA"/>
</dbReference>
<feature type="domain" description="Ints3-like C-terminal" evidence="2">
    <location>
        <begin position="1"/>
        <end position="51"/>
    </location>
</feature>
<name>A0ABP0FPJ3_CLALP</name>
<evidence type="ECO:0000256" key="1">
    <source>
        <dbReference type="SAM" id="MobiDB-lite"/>
    </source>
</evidence>
<proteinExistence type="predicted"/>
<gene>
    <name evidence="3" type="ORF">CVLEPA_LOCUS10686</name>
</gene>
<keyword evidence="4" id="KW-1185">Reference proteome</keyword>
<evidence type="ECO:0000313" key="3">
    <source>
        <dbReference type="EMBL" id="CAK8680434.1"/>
    </source>
</evidence>
<feature type="compositionally biased region" description="Basic residues" evidence="1">
    <location>
        <begin position="62"/>
        <end position="71"/>
    </location>
</feature>